<name>A0A481Z4G2_9VIRU</name>
<dbReference type="InterPro" id="IPR001173">
    <property type="entry name" value="Glyco_trans_2-like"/>
</dbReference>
<dbReference type="Gene3D" id="1.25.40.10">
    <property type="entry name" value="Tetratricopeptide repeat domain"/>
    <property type="match status" value="1"/>
</dbReference>
<dbReference type="InterPro" id="IPR029044">
    <property type="entry name" value="Nucleotide-diphossugar_trans"/>
</dbReference>
<keyword evidence="2" id="KW-0808">Transferase</keyword>
<proteinExistence type="predicted"/>
<gene>
    <name evidence="2" type="ORF">LCPAC103_00860</name>
</gene>
<dbReference type="EMBL" id="MK500482">
    <property type="protein sequence ID" value="QBK90405.1"/>
    <property type="molecule type" value="Genomic_DNA"/>
</dbReference>
<sequence>MKANPKITEITDDEETKPLLDSFTESDNQLQTSIFDVPEELGAIDTEEPPKDDDFTTEVTAITLLADKSLQKSTVKIKMPIVCLTMIVKNESKIMKRCLESTKDFVDCVCITDTGSDDNTIETIENWCTTHKMPYKVFTDTFKGFGVSRTQSFNNAKASFPEADYSFLLDADMVLEMPNFDKASLTLPAYRISQTNSGLLYPNTRLISTGDPWKLVCRTHEFWESPALARQGTIPYEQLRIKDLNDGGCKAGKFKRDLKLLKQDIHEEIHVPRNTFYLAQTYKDLGKTHQAIKRYKKRINLGAWPDEIWYSHYMIGTCYFRISQAAIDESDDNEPDIAAEADALRHLLKAFNDKPNRAEPLMELATYYRKRGMNVLTYHFAKLALTCDPKGELLFVEQSKYTWEPQFEICITGYYLGKKVEGLAACELLLTEFKDQMPAHIKAQVNLNKKFYQK</sequence>
<reference evidence="2" key="1">
    <citation type="journal article" date="2019" name="MBio">
        <title>Virus Genomes from Deep Sea Sediments Expand the Ocean Megavirome and Support Independent Origins of Viral Gigantism.</title>
        <authorList>
            <person name="Backstrom D."/>
            <person name="Yutin N."/>
            <person name="Jorgensen S.L."/>
            <person name="Dharamshi J."/>
            <person name="Homa F."/>
            <person name="Zaremba-Niedwiedzka K."/>
            <person name="Spang A."/>
            <person name="Wolf Y.I."/>
            <person name="Koonin E.V."/>
            <person name="Ettema T.J."/>
        </authorList>
    </citation>
    <scope>NUCLEOTIDE SEQUENCE</scope>
</reference>
<dbReference type="InterPro" id="IPR011990">
    <property type="entry name" value="TPR-like_helical_dom_sf"/>
</dbReference>
<dbReference type="Pfam" id="PF00535">
    <property type="entry name" value="Glycos_transf_2"/>
    <property type="match status" value="1"/>
</dbReference>
<dbReference type="SUPFAM" id="SSF53448">
    <property type="entry name" value="Nucleotide-diphospho-sugar transferases"/>
    <property type="match status" value="1"/>
</dbReference>
<evidence type="ECO:0000313" key="2">
    <source>
        <dbReference type="EMBL" id="QBK90405.1"/>
    </source>
</evidence>
<accession>A0A481Z4G2</accession>
<organism evidence="2">
    <name type="scientific">Pithovirus LCPAC103</name>
    <dbReference type="NCBI Taxonomy" id="2506588"/>
    <lineage>
        <taxon>Viruses</taxon>
        <taxon>Pithoviruses</taxon>
    </lineage>
</organism>
<dbReference type="Gene3D" id="3.90.550.10">
    <property type="entry name" value="Spore Coat Polysaccharide Biosynthesis Protein SpsA, Chain A"/>
    <property type="match status" value="1"/>
</dbReference>
<dbReference type="PANTHER" id="PTHR43630:SF2">
    <property type="entry name" value="GLYCOSYLTRANSFERASE"/>
    <property type="match status" value="1"/>
</dbReference>
<dbReference type="GO" id="GO:0016740">
    <property type="term" value="F:transferase activity"/>
    <property type="evidence" value="ECO:0007669"/>
    <property type="project" value="UniProtKB-KW"/>
</dbReference>
<dbReference type="PANTHER" id="PTHR43630">
    <property type="entry name" value="POLY-BETA-1,6-N-ACETYL-D-GLUCOSAMINE SYNTHASE"/>
    <property type="match status" value="1"/>
</dbReference>
<feature type="domain" description="Glycosyltransferase 2-like" evidence="1">
    <location>
        <begin position="86"/>
        <end position="175"/>
    </location>
</feature>
<protein>
    <submittedName>
        <fullName evidence="2">Glycosyl transferase family 2</fullName>
    </submittedName>
</protein>
<dbReference type="SUPFAM" id="SSF48452">
    <property type="entry name" value="TPR-like"/>
    <property type="match status" value="1"/>
</dbReference>
<evidence type="ECO:0000259" key="1">
    <source>
        <dbReference type="Pfam" id="PF00535"/>
    </source>
</evidence>